<dbReference type="EMBL" id="PHAI01000002">
    <property type="protein sequence ID" value="PKM91410.1"/>
    <property type="molecule type" value="Genomic_DNA"/>
</dbReference>
<evidence type="ECO:0000256" key="2">
    <source>
        <dbReference type="ARBA" id="ARBA00022793"/>
    </source>
</evidence>
<accession>A0A2N2E9K4</accession>
<keyword evidence="2" id="KW-0210">Decarboxylase</keyword>
<proteinExistence type="predicted"/>
<reference evidence="6 7" key="1">
    <citation type="journal article" date="2017" name="ISME J.">
        <title>Potential for microbial H2 and metal transformations associated with novel bacteria and archaea in deep terrestrial subsurface sediments.</title>
        <authorList>
            <person name="Hernsdorf A.W."/>
            <person name="Amano Y."/>
            <person name="Miyakawa K."/>
            <person name="Ise K."/>
            <person name="Suzuki Y."/>
            <person name="Anantharaman K."/>
            <person name="Probst A."/>
            <person name="Burstein D."/>
            <person name="Thomas B.C."/>
            <person name="Banfield J.F."/>
        </authorList>
    </citation>
    <scope>NUCLEOTIDE SEQUENCE [LARGE SCALE GENOMIC DNA]</scope>
    <source>
        <strain evidence="6">HGW-Falkowbacteria-1</strain>
    </source>
</reference>
<comment type="cofactor">
    <cofactor evidence="1">
        <name>NAD(+)</name>
        <dbReference type="ChEBI" id="CHEBI:57540"/>
    </cofactor>
</comment>
<protein>
    <submittedName>
        <fullName evidence="6">NAD-dependent dehydratase</fullName>
    </submittedName>
</protein>
<gene>
    <name evidence="6" type="ORF">CVU82_02330</name>
</gene>
<dbReference type="GO" id="GO:0042732">
    <property type="term" value="P:D-xylose metabolic process"/>
    <property type="evidence" value="ECO:0007669"/>
    <property type="project" value="InterPro"/>
</dbReference>
<dbReference type="InterPro" id="IPR044516">
    <property type="entry name" value="UXS-like"/>
</dbReference>
<evidence type="ECO:0000256" key="4">
    <source>
        <dbReference type="ARBA" id="ARBA00023239"/>
    </source>
</evidence>
<dbReference type="InterPro" id="IPR001509">
    <property type="entry name" value="Epimerase_deHydtase"/>
</dbReference>
<name>A0A2N2E9K4_9BACT</name>
<evidence type="ECO:0000256" key="1">
    <source>
        <dbReference type="ARBA" id="ARBA00001911"/>
    </source>
</evidence>
<comment type="caution">
    <text evidence="6">The sequence shown here is derived from an EMBL/GenBank/DDBJ whole genome shotgun (WGS) entry which is preliminary data.</text>
</comment>
<dbReference type="GO" id="GO:0005737">
    <property type="term" value="C:cytoplasm"/>
    <property type="evidence" value="ECO:0007669"/>
    <property type="project" value="TreeGrafter"/>
</dbReference>
<evidence type="ECO:0000313" key="6">
    <source>
        <dbReference type="EMBL" id="PKM91410.1"/>
    </source>
</evidence>
<evidence type="ECO:0000313" key="7">
    <source>
        <dbReference type="Proteomes" id="UP000233517"/>
    </source>
</evidence>
<keyword evidence="4" id="KW-0456">Lyase</keyword>
<dbReference type="GO" id="GO:0048040">
    <property type="term" value="F:UDP-glucuronate decarboxylase activity"/>
    <property type="evidence" value="ECO:0007669"/>
    <property type="project" value="TreeGrafter"/>
</dbReference>
<evidence type="ECO:0000256" key="3">
    <source>
        <dbReference type="ARBA" id="ARBA00023027"/>
    </source>
</evidence>
<organism evidence="6 7">
    <name type="scientific">Candidatus Falkowbacteria bacterium HGW-Falkowbacteria-1</name>
    <dbReference type="NCBI Taxonomy" id="2013768"/>
    <lineage>
        <taxon>Bacteria</taxon>
        <taxon>Candidatus Falkowiibacteriota</taxon>
    </lineage>
</organism>
<sequence>MSPVIFDRKNILILGGAGFIGSNLCDELIKDNKVICVDNFSSSNTKNIEHLLPNPNFVFINHDISQKLDLESLQELDKFKISFQGIQEVYNLACPMSARKFTENKEKIILSNSYVIKNALDIALKYKASFLQFSSSVVYGLRQDNSNKEKIKEDYIGKVDFLSERACYDEGKRFAETMVNTYRDVFNLDAKIIRAFRTYGPRMALRDDQMLPDFVNNALNNDDIVIFGDQDFSSSLCYVDDIVDAAVKVIRSDSSGPYNVGCETDTKLYDVAKKIIDITGSKSKIVFEQSKLFMSQLFIPDTYKIRNDLGWMPVVTLENGLKKTVLDLQASRQMRTIN</sequence>
<feature type="domain" description="NAD-dependent epimerase/dehydratase" evidence="5">
    <location>
        <begin position="11"/>
        <end position="261"/>
    </location>
</feature>
<dbReference type="PANTHER" id="PTHR43078">
    <property type="entry name" value="UDP-GLUCURONIC ACID DECARBOXYLASE-RELATED"/>
    <property type="match status" value="1"/>
</dbReference>
<dbReference type="AlphaFoldDB" id="A0A2N2E9K4"/>
<evidence type="ECO:0000259" key="5">
    <source>
        <dbReference type="Pfam" id="PF01370"/>
    </source>
</evidence>
<dbReference type="GO" id="GO:0070403">
    <property type="term" value="F:NAD+ binding"/>
    <property type="evidence" value="ECO:0007669"/>
    <property type="project" value="InterPro"/>
</dbReference>
<dbReference type="Pfam" id="PF01370">
    <property type="entry name" value="Epimerase"/>
    <property type="match status" value="1"/>
</dbReference>
<dbReference type="Proteomes" id="UP000233517">
    <property type="component" value="Unassembled WGS sequence"/>
</dbReference>
<dbReference type="InterPro" id="IPR036291">
    <property type="entry name" value="NAD(P)-bd_dom_sf"/>
</dbReference>
<dbReference type="Gene3D" id="3.40.50.720">
    <property type="entry name" value="NAD(P)-binding Rossmann-like Domain"/>
    <property type="match status" value="1"/>
</dbReference>
<keyword evidence="3" id="KW-0520">NAD</keyword>
<dbReference type="SUPFAM" id="SSF51735">
    <property type="entry name" value="NAD(P)-binding Rossmann-fold domains"/>
    <property type="match status" value="1"/>
</dbReference>
<dbReference type="PANTHER" id="PTHR43078:SF6">
    <property type="entry name" value="UDP-GLUCURONIC ACID DECARBOXYLASE 1"/>
    <property type="match status" value="1"/>
</dbReference>